<accession>A0A7J7K5D3</accession>
<keyword evidence="1" id="KW-1133">Transmembrane helix</keyword>
<evidence type="ECO:0000256" key="1">
    <source>
        <dbReference type="SAM" id="Phobius"/>
    </source>
</evidence>
<dbReference type="Proteomes" id="UP000593567">
    <property type="component" value="Unassembled WGS sequence"/>
</dbReference>
<comment type="caution">
    <text evidence="2">The sequence shown here is derived from an EMBL/GenBank/DDBJ whole genome shotgun (WGS) entry which is preliminary data.</text>
</comment>
<protein>
    <submittedName>
        <fullName evidence="2">Uncharacterized protein</fullName>
    </submittedName>
</protein>
<name>A0A7J7K5D3_BUGNE</name>
<evidence type="ECO:0000313" key="3">
    <source>
        <dbReference type="Proteomes" id="UP000593567"/>
    </source>
</evidence>
<sequence length="124" mass="14415">MQKVMIEPSFDEIQSNVNRKAFSSENLKSILKDVIGSLHLHWLLNTKHSKCDIHGNLCAYKLYLRGSEIAACINYWRTCWRVHVSSTLKTMAQQMLLKESFVMFVGRFFMNALVANVLCCMFYQ</sequence>
<keyword evidence="3" id="KW-1185">Reference proteome</keyword>
<organism evidence="2 3">
    <name type="scientific">Bugula neritina</name>
    <name type="common">Brown bryozoan</name>
    <name type="synonym">Sertularia neritina</name>
    <dbReference type="NCBI Taxonomy" id="10212"/>
    <lineage>
        <taxon>Eukaryota</taxon>
        <taxon>Metazoa</taxon>
        <taxon>Spiralia</taxon>
        <taxon>Lophotrochozoa</taxon>
        <taxon>Bryozoa</taxon>
        <taxon>Gymnolaemata</taxon>
        <taxon>Cheilostomatida</taxon>
        <taxon>Flustrina</taxon>
        <taxon>Buguloidea</taxon>
        <taxon>Bugulidae</taxon>
        <taxon>Bugula</taxon>
    </lineage>
</organism>
<keyword evidence="1" id="KW-0812">Transmembrane</keyword>
<evidence type="ECO:0000313" key="2">
    <source>
        <dbReference type="EMBL" id="KAF6032796.1"/>
    </source>
</evidence>
<keyword evidence="1" id="KW-0472">Membrane</keyword>
<gene>
    <name evidence="2" type="ORF">EB796_008894</name>
</gene>
<dbReference type="EMBL" id="VXIV02001476">
    <property type="protein sequence ID" value="KAF6032796.1"/>
    <property type="molecule type" value="Genomic_DNA"/>
</dbReference>
<reference evidence="2" key="1">
    <citation type="submission" date="2020-06" db="EMBL/GenBank/DDBJ databases">
        <title>Draft genome of Bugula neritina, a colonial animal packing powerful symbionts and potential medicines.</title>
        <authorList>
            <person name="Rayko M."/>
        </authorList>
    </citation>
    <scope>NUCLEOTIDE SEQUENCE [LARGE SCALE GENOMIC DNA]</scope>
    <source>
        <strain evidence="2">Kwan_BN1</strain>
    </source>
</reference>
<proteinExistence type="predicted"/>
<feature type="transmembrane region" description="Helical" evidence="1">
    <location>
        <begin position="101"/>
        <end position="123"/>
    </location>
</feature>
<dbReference type="AlphaFoldDB" id="A0A7J7K5D3"/>